<keyword evidence="7 11" id="KW-0472">Membrane</keyword>
<evidence type="ECO:0000256" key="11">
    <source>
        <dbReference type="SAM" id="Phobius"/>
    </source>
</evidence>
<dbReference type="InterPro" id="IPR007529">
    <property type="entry name" value="Znf_HIT"/>
</dbReference>
<dbReference type="PANTHER" id="PTHR31086">
    <property type="entry name" value="ALUMINUM-ACTIVATED MALATE TRANSPORTER 10"/>
    <property type="match status" value="1"/>
</dbReference>
<evidence type="ECO:0000313" key="14">
    <source>
        <dbReference type="Proteomes" id="UP000188268"/>
    </source>
</evidence>
<keyword evidence="4 11" id="KW-0812">Transmembrane</keyword>
<evidence type="ECO:0000259" key="12">
    <source>
        <dbReference type="PROSITE" id="PS51083"/>
    </source>
</evidence>
<keyword evidence="3" id="KW-0813">Transport</keyword>
<evidence type="ECO:0000256" key="1">
    <source>
        <dbReference type="ARBA" id="ARBA00004141"/>
    </source>
</evidence>
<evidence type="ECO:0000313" key="13">
    <source>
        <dbReference type="EMBL" id="OMO79854.1"/>
    </source>
</evidence>
<dbReference type="Gene3D" id="3.30.60.190">
    <property type="match status" value="1"/>
</dbReference>
<dbReference type="AlphaFoldDB" id="A0A1R3IBB9"/>
<evidence type="ECO:0000256" key="3">
    <source>
        <dbReference type="ARBA" id="ARBA00022448"/>
    </source>
</evidence>
<keyword evidence="6" id="KW-0406">Ion transport</keyword>
<feature type="transmembrane region" description="Helical" evidence="11">
    <location>
        <begin position="66"/>
        <end position="86"/>
    </location>
</feature>
<feature type="region of interest" description="Disordered" evidence="10">
    <location>
        <begin position="696"/>
        <end position="718"/>
    </location>
</feature>
<dbReference type="GO" id="GO:0008270">
    <property type="term" value="F:zinc ion binding"/>
    <property type="evidence" value="ECO:0007669"/>
    <property type="project" value="UniProtKB-UniRule"/>
</dbReference>
<feature type="transmembrane region" description="Helical" evidence="11">
    <location>
        <begin position="176"/>
        <end position="197"/>
    </location>
</feature>
<reference evidence="13 14" key="1">
    <citation type="submission" date="2013-09" db="EMBL/GenBank/DDBJ databases">
        <title>Corchorus capsularis genome sequencing.</title>
        <authorList>
            <person name="Alam M."/>
            <person name="Haque M.S."/>
            <person name="Islam M.S."/>
            <person name="Emdad E.M."/>
            <person name="Islam M.M."/>
            <person name="Ahmed B."/>
            <person name="Halim A."/>
            <person name="Hossen Q.M.M."/>
            <person name="Hossain M.Z."/>
            <person name="Ahmed R."/>
            <person name="Khan M.M."/>
            <person name="Islam R."/>
            <person name="Rashid M.M."/>
            <person name="Khan S.A."/>
            <person name="Rahman M.S."/>
            <person name="Alam M."/>
        </authorList>
    </citation>
    <scope>NUCLEOTIDE SEQUENCE [LARGE SCALE GENOMIC DNA]</scope>
    <source>
        <strain evidence="14">cv. CVL-1</strain>
        <tissue evidence="13">Whole seedling</tissue>
    </source>
</reference>
<feature type="transmembrane region" description="Helical" evidence="11">
    <location>
        <begin position="209"/>
        <end position="230"/>
    </location>
</feature>
<dbReference type="InterPro" id="IPR007009">
    <property type="entry name" value="Shq1_C"/>
</dbReference>
<dbReference type="PROSITE" id="PS51083">
    <property type="entry name" value="ZF_HIT"/>
    <property type="match status" value="1"/>
</dbReference>
<protein>
    <submittedName>
        <fullName evidence="13">Zinc finger, HIT-type</fullName>
    </submittedName>
</protein>
<gene>
    <name evidence="13" type="ORF">CCACVL1_13375</name>
</gene>
<dbReference type="SUPFAM" id="SSF144232">
    <property type="entry name" value="HIT/MYND zinc finger-like"/>
    <property type="match status" value="1"/>
</dbReference>
<feature type="transmembrane region" description="Helical" evidence="11">
    <location>
        <begin position="98"/>
        <end position="118"/>
    </location>
</feature>
<keyword evidence="14" id="KW-1185">Reference proteome</keyword>
<evidence type="ECO:0000256" key="7">
    <source>
        <dbReference type="ARBA" id="ARBA00023136"/>
    </source>
</evidence>
<sequence>MAQGKEGFEGVEWRIRVADGSSEVLVPAPGLLRKAWLAIQGMISGFAMKVWKFLKKAWDMGVNDPRKVIHCIKVGLALTLVSLFYFMRPLYEGVGGNAMWAVMTVVVVFEPTVGGTIYKCLNRVFGTLLAGFLALGIHWIANQSGERFEPIVVGASVFLLASAATFSRLIPSAKSLFDYGALIFILTFSFVAISGYRVDKLLNLAHQRLSTIMIGTSLCIIVIMLVYPIWSGQELHSLLVRNMDKLADSMEGCVTQYFNQSGECTNKEEVDKKLQGYKCVLSSKASEESMANFARWEPSHGRFNFRHPWKQYLKVGASMRSCAYCLEALSSCINSENQASEVKKHLSNSCLKVSFCSSRAIRELAESVKMMNESSNTELLIGEMNGAVQELQNDLKSLSSLLNPSQTPENKNLEAPMEATAATVPIMEIIPVVTLSSILIEFSVRVEVLVDTVEELAKLAEFKIHDDKSKQSRMNDKIAPDEEETDGTMKALQRMAETIQVSEKPSNSSPLNPPSRIICHVCQKQFSQYTCPRCNSRYCSLPCYKSHSLRCTESFMRENVVSELRQLQPDDATKRKMLEILKRVHSEEEAHPLDEDEDEDVDDGDDGIIFLFKNYSMLLFLVYSSFSDETIQKILSGGEVSFDDLSLEEKKRFQRAVASGELSNLIEPWDPWWLKSAARTICLSKDGARLVQPMANEEASMSAEDDEERNQSSGIPPGPETPLPSLCQLISTEPSPLLAVHLVDIVYSYCFTLRVYNGDWQSDAIGSTMVVLSISCVLGQAGQPETVREALSYCLEQTCSPAYRHIGGLQFGMALIDDVASLLSLGGPALICMLCDLQRMILAGERELKSEKQRKLRKSEIKSKLKLAERKVHFIMCWVHEQPMEAWSSLSAIVRAEKSSFMDCVGSKSSIKTEKKVENKGKVLIEEMQ</sequence>
<comment type="subcellular location">
    <subcellularLocation>
        <location evidence="1">Membrane</location>
        <topology evidence="1">Multi-pass membrane protein</topology>
    </subcellularLocation>
</comment>
<feature type="domain" description="HIT-type" evidence="12">
    <location>
        <begin position="519"/>
        <end position="551"/>
    </location>
</feature>
<keyword evidence="8" id="KW-0407">Ion channel</keyword>
<feature type="transmembrane region" description="Helical" evidence="11">
    <location>
        <begin position="124"/>
        <end position="141"/>
    </location>
</feature>
<dbReference type="OrthoDB" id="68611at2759"/>
<evidence type="ECO:0000256" key="9">
    <source>
        <dbReference type="PROSITE-ProRule" id="PRU00453"/>
    </source>
</evidence>
<evidence type="ECO:0000256" key="2">
    <source>
        <dbReference type="ARBA" id="ARBA00007079"/>
    </source>
</evidence>
<dbReference type="InterPro" id="IPR020966">
    <property type="entry name" value="ALMT"/>
</dbReference>
<keyword evidence="9" id="KW-0479">Metal-binding</keyword>
<dbReference type="Pfam" id="PF04925">
    <property type="entry name" value="SHQ1"/>
    <property type="match status" value="1"/>
</dbReference>
<keyword evidence="9" id="KW-0862">Zinc</keyword>
<accession>A0A1R3IBB9</accession>
<dbReference type="Pfam" id="PF11744">
    <property type="entry name" value="ALMT"/>
    <property type="match status" value="1"/>
</dbReference>
<dbReference type="Pfam" id="PF04438">
    <property type="entry name" value="zf-HIT"/>
    <property type="match status" value="1"/>
</dbReference>
<dbReference type="Proteomes" id="UP000188268">
    <property type="component" value="Unassembled WGS sequence"/>
</dbReference>
<dbReference type="EMBL" id="AWWV01010350">
    <property type="protein sequence ID" value="OMO79854.1"/>
    <property type="molecule type" value="Genomic_DNA"/>
</dbReference>
<evidence type="ECO:0000256" key="10">
    <source>
        <dbReference type="SAM" id="MobiDB-lite"/>
    </source>
</evidence>
<dbReference type="GO" id="GO:0015743">
    <property type="term" value="P:malate transport"/>
    <property type="evidence" value="ECO:0007669"/>
    <property type="project" value="InterPro"/>
</dbReference>
<name>A0A1R3IBB9_COCAP</name>
<evidence type="ECO:0000256" key="6">
    <source>
        <dbReference type="ARBA" id="ARBA00023065"/>
    </source>
</evidence>
<dbReference type="GO" id="GO:0034220">
    <property type="term" value="P:monoatomic ion transmembrane transport"/>
    <property type="evidence" value="ECO:0007669"/>
    <property type="project" value="UniProtKB-KW"/>
</dbReference>
<proteinExistence type="inferred from homology"/>
<evidence type="ECO:0000256" key="8">
    <source>
        <dbReference type="ARBA" id="ARBA00023303"/>
    </source>
</evidence>
<dbReference type="Gramene" id="OMO79854">
    <property type="protein sequence ID" value="OMO79854"/>
    <property type="gene ID" value="CCACVL1_13375"/>
</dbReference>
<comment type="caution">
    <text evidence="13">The sequence shown here is derived from an EMBL/GenBank/DDBJ whole genome shotgun (WGS) entry which is preliminary data.</text>
</comment>
<dbReference type="GO" id="GO:0016020">
    <property type="term" value="C:membrane"/>
    <property type="evidence" value="ECO:0007669"/>
    <property type="project" value="UniProtKB-SubCell"/>
</dbReference>
<evidence type="ECO:0000256" key="4">
    <source>
        <dbReference type="ARBA" id="ARBA00022692"/>
    </source>
</evidence>
<keyword evidence="9" id="KW-0863">Zinc-finger</keyword>
<dbReference type="CDD" id="cd23024">
    <property type="entry name" value="zf-HIT_ZNHIT2-3"/>
    <property type="match status" value="1"/>
</dbReference>
<evidence type="ECO:0000256" key="5">
    <source>
        <dbReference type="ARBA" id="ARBA00022989"/>
    </source>
</evidence>
<dbReference type="STRING" id="210143.A0A1R3IBB9"/>
<keyword evidence="5 11" id="KW-1133">Transmembrane helix</keyword>
<organism evidence="13 14">
    <name type="scientific">Corchorus capsularis</name>
    <name type="common">Jute</name>
    <dbReference type="NCBI Taxonomy" id="210143"/>
    <lineage>
        <taxon>Eukaryota</taxon>
        <taxon>Viridiplantae</taxon>
        <taxon>Streptophyta</taxon>
        <taxon>Embryophyta</taxon>
        <taxon>Tracheophyta</taxon>
        <taxon>Spermatophyta</taxon>
        <taxon>Magnoliopsida</taxon>
        <taxon>eudicotyledons</taxon>
        <taxon>Gunneridae</taxon>
        <taxon>Pentapetalae</taxon>
        <taxon>rosids</taxon>
        <taxon>malvids</taxon>
        <taxon>Malvales</taxon>
        <taxon>Malvaceae</taxon>
        <taxon>Grewioideae</taxon>
        <taxon>Apeibeae</taxon>
        <taxon>Corchorus</taxon>
    </lineage>
</organism>
<comment type="similarity">
    <text evidence="2">Belongs to the aromatic acid exporter (TC 2.A.85) family.</text>
</comment>